<protein>
    <submittedName>
        <fullName evidence="1">Uncharacterized protein</fullName>
    </submittedName>
</protein>
<dbReference type="EMBL" id="RWKW01000030">
    <property type="protein sequence ID" value="RST86864.1"/>
    <property type="molecule type" value="Genomic_DNA"/>
</dbReference>
<name>A0A3R9Y930_9HYPH</name>
<dbReference type="AlphaFoldDB" id="A0A3R9Y930"/>
<dbReference type="OrthoDB" id="7855425at2"/>
<comment type="caution">
    <text evidence="1">The sequence shown here is derived from an EMBL/GenBank/DDBJ whole genome shotgun (WGS) entry which is preliminary data.</text>
</comment>
<sequence length="357" mass="39704">MIEPTSGVRYLLCRPQGGLNDTLVQLELCRRHAARFGRTLIVDLTQSGLRAHFDDVFIPRPNFGAPVIAHGPEIARELDQCASVRPALLAGRISTFVSDWDPGADSYVERESRQPIGFDPECDHPETLLVHDQCGGGRRGFRILDRLMLAPELANTVAARLIPLGADYDAIHVRHTDMSTDYERLFQRCRGLFAGRPLLVCSDSTTVKACAREVFEGSAILSAADIPDVAGRPLHITELTDPRKTTIDLFCDLIAIARSRTFVFTAVMGKAGARPRFSGYSVLAELLHQNPSTIRGLFGAADPDLSAALFKSRSRRFAVPSLGRFLARLDQWRWNLPARHHAARLRFKTRIDVLRSR</sequence>
<accession>A0A3R9Y930</accession>
<organism evidence="1 2">
    <name type="scientific">Aquibium carbonis</name>
    <dbReference type="NCBI Taxonomy" id="2495581"/>
    <lineage>
        <taxon>Bacteria</taxon>
        <taxon>Pseudomonadati</taxon>
        <taxon>Pseudomonadota</taxon>
        <taxon>Alphaproteobacteria</taxon>
        <taxon>Hyphomicrobiales</taxon>
        <taxon>Phyllobacteriaceae</taxon>
        <taxon>Aquibium</taxon>
    </lineage>
</organism>
<evidence type="ECO:0000313" key="2">
    <source>
        <dbReference type="Proteomes" id="UP000278398"/>
    </source>
</evidence>
<keyword evidence="2" id="KW-1185">Reference proteome</keyword>
<gene>
    <name evidence="1" type="ORF">EJC49_08060</name>
</gene>
<dbReference type="RefSeq" id="WP_126699076.1">
    <property type="nucleotide sequence ID" value="NZ_RWKW01000030.1"/>
</dbReference>
<dbReference type="Proteomes" id="UP000278398">
    <property type="component" value="Unassembled WGS sequence"/>
</dbReference>
<reference evidence="1 2" key="1">
    <citation type="submission" date="2018-12" db="EMBL/GenBank/DDBJ databases">
        <title>Mesorhizobium carbonis sp. nov., isolated from coal mine water.</title>
        <authorList>
            <person name="Xin W."/>
            <person name="Xu Z."/>
            <person name="Xiang F."/>
            <person name="Zhang J."/>
            <person name="Xi L."/>
            <person name="Liu J."/>
        </authorList>
    </citation>
    <scope>NUCLEOTIDE SEQUENCE [LARGE SCALE GENOMIC DNA]</scope>
    <source>
        <strain evidence="1 2">B2.3</strain>
    </source>
</reference>
<evidence type="ECO:0000313" key="1">
    <source>
        <dbReference type="EMBL" id="RST86864.1"/>
    </source>
</evidence>
<proteinExistence type="predicted"/>